<reference evidence="2 3" key="1">
    <citation type="submission" date="2020-08" db="EMBL/GenBank/DDBJ databases">
        <title>Sequencing the genomes of 1000 actinobacteria strains.</title>
        <authorList>
            <person name="Klenk H.-P."/>
        </authorList>
    </citation>
    <scope>NUCLEOTIDE SEQUENCE [LARGE SCALE GENOMIC DNA]</scope>
    <source>
        <strain evidence="2 3">DSM 45886</strain>
    </source>
</reference>
<dbReference type="InterPro" id="IPR044843">
    <property type="entry name" value="Trans_IPPS_bact-type"/>
</dbReference>
<dbReference type="GO" id="GO:0016114">
    <property type="term" value="P:terpenoid biosynthetic process"/>
    <property type="evidence" value="ECO:0007669"/>
    <property type="project" value="UniProtKB-ARBA"/>
</dbReference>
<dbReference type="SUPFAM" id="SSF48576">
    <property type="entry name" value="Terpenoid synthases"/>
    <property type="match status" value="1"/>
</dbReference>
<dbReference type="InterPro" id="IPR017827">
    <property type="entry name" value="HSQ_synthase_HpnC"/>
</dbReference>
<dbReference type="GO" id="GO:0004311">
    <property type="term" value="F:geranylgeranyl diphosphate synthase activity"/>
    <property type="evidence" value="ECO:0007669"/>
    <property type="project" value="InterPro"/>
</dbReference>
<evidence type="ECO:0000313" key="3">
    <source>
        <dbReference type="Proteomes" id="UP000578819"/>
    </source>
</evidence>
<dbReference type="InterPro" id="IPR008949">
    <property type="entry name" value="Isoprenoid_synthase_dom_sf"/>
</dbReference>
<comment type="caution">
    <text evidence="2">The sequence shown here is derived from an EMBL/GenBank/DDBJ whole genome shotgun (WGS) entry which is preliminary data.</text>
</comment>
<dbReference type="SFLD" id="SFLDG01212">
    <property type="entry name" value="Phytoene_synthase_like"/>
    <property type="match status" value="1"/>
</dbReference>
<dbReference type="PANTHER" id="PTHR31480">
    <property type="entry name" value="BIFUNCTIONAL LYCOPENE CYCLASE/PHYTOENE SYNTHASE"/>
    <property type="match status" value="1"/>
</dbReference>
<dbReference type="Proteomes" id="UP000578819">
    <property type="component" value="Unassembled WGS sequence"/>
</dbReference>
<organism evidence="2 3">
    <name type="scientific">Micromonospora polyrhachis</name>
    <dbReference type="NCBI Taxonomy" id="1282883"/>
    <lineage>
        <taxon>Bacteria</taxon>
        <taxon>Bacillati</taxon>
        <taxon>Actinomycetota</taxon>
        <taxon>Actinomycetes</taxon>
        <taxon>Micromonosporales</taxon>
        <taxon>Micromonosporaceae</taxon>
        <taxon>Micromonospora</taxon>
    </lineage>
</organism>
<feature type="region of interest" description="Disordered" evidence="1">
    <location>
        <begin position="1"/>
        <end position="22"/>
    </location>
</feature>
<proteinExistence type="predicted"/>
<sequence>MTDSVTSPPPDPALDRRDPDTVRAGENFPVALRILPEAIRQHLHALYGYARLVDDIGDEPGHAGVVDSPVSRLARLAELADEVRDMYSGRRPTTPALIRLAPTAAACQLPMEPLLRLITANERDQSVVRYPSFEDLVAYCHLSANPVGELVLHIFDEASPRRVALSDRICTALQIVEHLQDVAEDRRRGRIYLPTDDLVRAGVPEAALDASYASAGLRNVIQQQAERARAELDAGAPLVAELRGWARLAVSGYVAGGRATLRALARCDHDPLPGPPRATRATLVGELLRTLLGRTG</sequence>
<dbReference type="SFLD" id="SFLDS00005">
    <property type="entry name" value="Isoprenoid_Synthase_Type_I"/>
    <property type="match status" value="1"/>
</dbReference>
<protein>
    <submittedName>
        <fullName evidence="2">Squalene synthase HpnC</fullName>
    </submittedName>
</protein>
<accession>A0A7W7SX63</accession>
<dbReference type="CDD" id="cd00683">
    <property type="entry name" value="Trans_IPPS_HH"/>
    <property type="match status" value="1"/>
</dbReference>
<name>A0A7W7SX63_9ACTN</name>
<evidence type="ECO:0000256" key="1">
    <source>
        <dbReference type="SAM" id="MobiDB-lite"/>
    </source>
</evidence>
<dbReference type="NCBIfam" id="TIGR03464">
    <property type="entry name" value="HpnC"/>
    <property type="match status" value="1"/>
</dbReference>
<dbReference type="SFLD" id="SFLDG01018">
    <property type="entry name" value="Squalene/Phytoene_Synthase_Lik"/>
    <property type="match status" value="1"/>
</dbReference>
<dbReference type="GO" id="GO:0051996">
    <property type="term" value="F:squalene synthase [NAD(P)H] activity"/>
    <property type="evidence" value="ECO:0007669"/>
    <property type="project" value="InterPro"/>
</dbReference>
<dbReference type="Gene3D" id="1.10.600.10">
    <property type="entry name" value="Farnesyl Diphosphate Synthase"/>
    <property type="match status" value="1"/>
</dbReference>
<dbReference type="InterPro" id="IPR033904">
    <property type="entry name" value="Trans_IPPS_HH"/>
</dbReference>
<feature type="compositionally biased region" description="Basic and acidic residues" evidence="1">
    <location>
        <begin position="13"/>
        <end position="22"/>
    </location>
</feature>
<dbReference type="InterPro" id="IPR002060">
    <property type="entry name" value="Squ/phyt_synthse"/>
</dbReference>
<dbReference type="Pfam" id="PF00494">
    <property type="entry name" value="SQS_PSY"/>
    <property type="match status" value="1"/>
</dbReference>
<keyword evidence="3" id="KW-1185">Reference proteome</keyword>
<dbReference type="RefSeq" id="WP_221449265.1">
    <property type="nucleotide sequence ID" value="NZ_JACHJW010000001.1"/>
</dbReference>
<evidence type="ECO:0000313" key="2">
    <source>
        <dbReference type="EMBL" id="MBB4962635.1"/>
    </source>
</evidence>
<dbReference type="AlphaFoldDB" id="A0A7W7SX63"/>
<dbReference type="EMBL" id="JACHJW010000001">
    <property type="protein sequence ID" value="MBB4962635.1"/>
    <property type="molecule type" value="Genomic_DNA"/>
</dbReference>
<gene>
    <name evidence="2" type="ORF">FHR38_006368</name>
</gene>